<evidence type="ECO:0000256" key="1">
    <source>
        <dbReference type="SAM" id="MobiDB-lite"/>
    </source>
</evidence>
<dbReference type="PANTHER" id="PTHR30441">
    <property type="entry name" value="DUF748 DOMAIN-CONTAINING PROTEIN"/>
    <property type="match status" value="1"/>
</dbReference>
<reference evidence="3 4" key="1">
    <citation type="journal article" date="2021" name="Syst. Appl. Microbiol.">
        <title>Pseudomonas lalucatii sp. nov. isolated from Vallgornera, a karstic cave in Mallorca, Western Mediterranean.</title>
        <authorList>
            <person name="Busquets A."/>
            <person name="Mulet M."/>
            <person name="Gomila M."/>
            <person name="Garcia-Valdes E."/>
        </authorList>
    </citation>
    <scope>NUCLEOTIDE SEQUENCE [LARGE SCALE GENOMIC DNA]</scope>
    <source>
        <strain evidence="3 4">R1b54</strain>
    </source>
</reference>
<dbReference type="Pfam" id="PF05170">
    <property type="entry name" value="AsmA"/>
    <property type="match status" value="1"/>
</dbReference>
<feature type="region of interest" description="Disordered" evidence="1">
    <location>
        <begin position="122"/>
        <end position="168"/>
    </location>
</feature>
<dbReference type="Proteomes" id="UP001196601">
    <property type="component" value="Unassembled WGS sequence"/>
</dbReference>
<dbReference type="InterPro" id="IPR007844">
    <property type="entry name" value="AsmA"/>
</dbReference>
<dbReference type="RefSeq" id="WP_213639684.1">
    <property type="nucleotide sequence ID" value="NZ_JADPMV010000001.1"/>
</dbReference>
<gene>
    <name evidence="3" type="ORF">I0D00_10605</name>
</gene>
<dbReference type="EMBL" id="JADPMV010000001">
    <property type="protein sequence ID" value="MBS7662387.1"/>
    <property type="molecule type" value="Genomic_DNA"/>
</dbReference>
<organism evidence="3 4">
    <name type="scientific">Pseudomonas lalucatii</name>
    <dbReference type="NCBI Taxonomy" id="1424203"/>
    <lineage>
        <taxon>Bacteria</taxon>
        <taxon>Pseudomonadati</taxon>
        <taxon>Pseudomonadota</taxon>
        <taxon>Gammaproteobacteria</taxon>
        <taxon>Pseudomonadales</taxon>
        <taxon>Pseudomonadaceae</taxon>
        <taxon>Pseudomonas</taxon>
    </lineage>
</organism>
<proteinExistence type="predicted"/>
<dbReference type="PANTHER" id="PTHR30441:SF4">
    <property type="entry name" value="PROTEIN ASMA"/>
    <property type="match status" value="1"/>
</dbReference>
<evidence type="ECO:0000313" key="4">
    <source>
        <dbReference type="Proteomes" id="UP001196601"/>
    </source>
</evidence>
<keyword evidence="4" id="KW-1185">Reference proteome</keyword>
<protein>
    <submittedName>
        <fullName evidence="3">AsmA family protein</fullName>
    </submittedName>
</protein>
<feature type="compositionally biased region" description="Low complexity" evidence="1">
    <location>
        <begin position="134"/>
        <end position="152"/>
    </location>
</feature>
<comment type="caution">
    <text evidence="3">The sequence shown here is derived from an EMBL/GenBank/DDBJ whole genome shotgun (WGS) entry which is preliminary data.</text>
</comment>
<dbReference type="InterPro" id="IPR052894">
    <property type="entry name" value="AsmA-related"/>
</dbReference>
<name>A0ABS5Q0W6_9PSED</name>
<evidence type="ECO:0000313" key="3">
    <source>
        <dbReference type="EMBL" id="MBS7662387.1"/>
    </source>
</evidence>
<feature type="compositionally biased region" description="Basic and acidic residues" evidence="1">
    <location>
        <begin position="122"/>
        <end position="132"/>
    </location>
</feature>
<feature type="domain" description="AsmA" evidence="2">
    <location>
        <begin position="1"/>
        <end position="634"/>
    </location>
</feature>
<accession>A0ABS5Q0W6</accession>
<evidence type="ECO:0000259" key="2">
    <source>
        <dbReference type="Pfam" id="PF05170"/>
    </source>
</evidence>
<feature type="compositionally biased region" description="Basic and acidic residues" evidence="1">
    <location>
        <begin position="408"/>
        <end position="419"/>
    </location>
</feature>
<feature type="region of interest" description="Disordered" evidence="1">
    <location>
        <begin position="399"/>
        <end position="419"/>
    </location>
</feature>
<sequence length="748" mass="80270">MKALGKILGLFFLGLLLIIVALGFALTHLFDPNDYKDEIRQLARDKANLELTLKGDIGWSLFPWLGLELTDATLASATTPDKPFADLRLLGLSVRVLPLLRKEVQMSDIRVDGLNLDLQRDQKGRGNWEDVGRPAPASADAPAPAPAQTASGGAAGDTQSRPASGGQPIKLDIDSLIVNNARIDYHDARLGQQFSAESIQLTTGAIREGASIPVKLSAFFGTSQPLLRARSELQGRLRFDRALKRYQLEGARLSGEASGEPLDGQTLTYAIQGELLLDLAAQVAEWNGLKLSANQLRALGELKLRDLDKTAQLSGGLSIAPVNLRDFLTGIGQPLPAMNDAKALGEFELVSRLSGTPSSLSLEDLQLKLDGSSFSGQLAVSDLAKQALRVQLVGDRLDLDRYLPPPSKDNKDSKGADAARQVEVKEAVARAGSNGNSPLPDAPTQQAWSASPLLPIDRLRTLDLQLALKLDQLTVKEQVIDELDLKAKSKAGVLTLEELRGKLGDGSFATKGRIDVRPAVPLLSLQQRLKRIPVEPFLKSAEQPAPLKGLLDLQADLSTSGNSEKAWIDGLNGTASFALEDGVLVDANLEHQLCRGIATLNRKVPSNPPSGQDTPFEALQGSLTLRNGVASNDDLKARIPGLSAKGDGDLDLRVLGLDYRVGVTIEGDQRAMPDPACQVNERYAGIAWPLRCRGPLELGAKACRLDQDGLGKVAAKLAGNKLNEKLEEKLGDKVSPELKDALKGLFNR</sequence>